<evidence type="ECO:0000256" key="1">
    <source>
        <dbReference type="SAM" id="MobiDB-lite"/>
    </source>
</evidence>
<feature type="compositionally biased region" description="Low complexity" evidence="1">
    <location>
        <begin position="30"/>
        <end position="47"/>
    </location>
</feature>
<protein>
    <submittedName>
        <fullName evidence="2">Uncharacterized protein</fullName>
    </submittedName>
</protein>
<evidence type="ECO:0000313" key="2">
    <source>
        <dbReference type="Ensembl" id="ENSBGRP00000025088.1"/>
    </source>
</evidence>
<feature type="region of interest" description="Disordered" evidence="1">
    <location>
        <begin position="213"/>
        <end position="315"/>
    </location>
</feature>
<keyword evidence="3" id="KW-1185">Reference proteome</keyword>
<feature type="compositionally biased region" description="Low complexity" evidence="1">
    <location>
        <begin position="172"/>
        <end position="184"/>
    </location>
</feature>
<reference evidence="2" key="3">
    <citation type="submission" date="2025-09" db="UniProtKB">
        <authorList>
            <consortium name="Ensembl"/>
        </authorList>
    </citation>
    <scope>IDENTIFICATION</scope>
</reference>
<dbReference type="Ensembl" id="ENSBGRT00000028943.1">
    <property type="protein sequence ID" value="ENSBGRP00000025088.1"/>
    <property type="gene ID" value="ENSBGRG00000015777.1"/>
</dbReference>
<dbReference type="GeneTree" id="ENSGT01140000284519"/>
<sequence length="325" mass="33426">MARNSCSLLEGYSWRGGHARQRRPDRLRQRSSGSPGGSIRSPLLGGPRFRTTRPSRQWQGEEEEVGPARGGSERGSPRALPAHSARSAPAGTGAAASPVAAARRGSPKSGPAAARGGARAVPRAGRRRPDSPETPLSALRRPRLPRPRARAAAGRAAEPVDFSPVRGAPHRAQGTRAAVGHAAAPGPPPGDGARAARSLRAAARCWRGGGHRVWRPRAADGSPPPAPPPGHQLLLHCSRPGWRRRAPSATGSRAPAAGALAAPPGPERSPGAAGRSQGRGLPPARTSHGGLSRGGTAAPGESQLAKEDRAHGGVSMEVWSLVTNL</sequence>
<dbReference type="AlphaFoldDB" id="A0A8C0ADZ2"/>
<evidence type="ECO:0000313" key="3">
    <source>
        <dbReference type="Proteomes" id="UP000694520"/>
    </source>
</evidence>
<proteinExistence type="predicted"/>
<name>A0A8C0ADZ2_BOSMU</name>
<feature type="region of interest" description="Disordered" evidence="1">
    <location>
        <begin position="1"/>
        <end position="196"/>
    </location>
</feature>
<feature type="compositionally biased region" description="Basic residues" evidence="1">
    <location>
        <begin position="140"/>
        <end position="149"/>
    </location>
</feature>
<feature type="compositionally biased region" description="Low complexity" evidence="1">
    <location>
        <begin position="85"/>
        <end position="104"/>
    </location>
</feature>
<organism evidence="2 3">
    <name type="scientific">Bos mutus grunniens</name>
    <name type="common">Wild yak</name>
    <name type="synonym">Bos grunniens</name>
    <dbReference type="NCBI Taxonomy" id="30521"/>
    <lineage>
        <taxon>Eukaryota</taxon>
        <taxon>Metazoa</taxon>
        <taxon>Chordata</taxon>
        <taxon>Craniata</taxon>
        <taxon>Vertebrata</taxon>
        <taxon>Euteleostomi</taxon>
        <taxon>Mammalia</taxon>
        <taxon>Eutheria</taxon>
        <taxon>Laurasiatheria</taxon>
        <taxon>Artiodactyla</taxon>
        <taxon>Ruminantia</taxon>
        <taxon>Pecora</taxon>
        <taxon>Bovidae</taxon>
        <taxon>Bovinae</taxon>
        <taxon>Bos</taxon>
    </lineage>
</organism>
<feature type="compositionally biased region" description="Low complexity" evidence="1">
    <location>
        <begin position="247"/>
        <end position="262"/>
    </location>
</feature>
<reference evidence="2" key="2">
    <citation type="submission" date="2025-08" db="UniProtKB">
        <authorList>
            <consortium name="Ensembl"/>
        </authorList>
    </citation>
    <scope>IDENTIFICATION</scope>
</reference>
<reference evidence="2" key="1">
    <citation type="submission" date="2019-05" db="EMBL/GenBank/DDBJ databases">
        <authorList>
            <person name="Zhang S."/>
            <person name="Liu J."/>
        </authorList>
    </citation>
    <scope>NUCLEOTIDE SEQUENCE [LARGE SCALE GENOMIC DNA]</scope>
</reference>
<accession>A0A8C0ADZ2</accession>
<feature type="compositionally biased region" description="Low complexity" evidence="1">
    <location>
        <begin position="110"/>
        <end position="123"/>
    </location>
</feature>
<dbReference type="Proteomes" id="UP000694520">
    <property type="component" value="Chromosome 28"/>
</dbReference>